<dbReference type="eggNOG" id="ENOG502ZEMK">
    <property type="taxonomic scope" value="Bacteria"/>
</dbReference>
<gene>
    <name evidence="1" type="ordered locus">Psta_2681</name>
</gene>
<dbReference type="Proteomes" id="UP000001887">
    <property type="component" value="Chromosome"/>
</dbReference>
<proteinExistence type="predicted"/>
<dbReference type="AlphaFoldDB" id="D2R6Q0"/>
<evidence type="ECO:0000313" key="2">
    <source>
        <dbReference type="Proteomes" id="UP000001887"/>
    </source>
</evidence>
<organism evidence="1 2">
    <name type="scientific">Pirellula staleyi (strain ATCC 27377 / DSM 6068 / ICPB 4128)</name>
    <name type="common">Pirella staleyi</name>
    <dbReference type="NCBI Taxonomy" id="530564"/>
    <lineage>
        <taxon>Bacteria</taxon>
        <taxon>Pseudomonadati</taxon>
        <taxon>Planctomycetota</taxon>
        <taxon>Planctomycetia</taxon>
        <taxon>Pirellulales</taxon>
        <taxon>Pirellulaceae</taxon>
        <taxon>Pirellula</taxon>
    </lineage>
</organism>
<reference evidence="1 2" key="1">
    <citation type="journal article" date="2009" name="Stand. Genomic Sci.">
        <title>Complete genome sequence of Pirellula staleyi type strain (ATCC 27377).</title>
        <authorList>
            <person name="Clum A."/>
            <person name="Tindall B.J."/>
            <person name="Sikorski J."/>
            <person name="Ivanova N."/>
            <person name="Mavrommatis K."/>
            <person name="Lucas S."/>
            <person name="Glavina del Rio T."/>
            <person name="Nolan M."/>
            <person name="Chen F."/>
            <person name="Tice H."/>
            <person name="Pitluck S."/>
            <person name="Cheng J.F."/>
            <person name="Chertkov O."/>
            <person name="Brettin T."/>
            <person name="Han C."/>
            <person name="Detter J.C."/>
            <person name="Kuske C."/>
            <person name="Bruce D."/>
            <person name="Goodwin L."/>
            <person name="Ovchinikova G."/>
            <person name="Pati A."/>
            <person name="Mikhailova N."/>
            <person name="Chen A."/>
            <person name="Palaniappan K."/>
            <person name="Land M."/>
            <person name="Hauser L."/>
            <person name="Chang Y.J."/>
            <person name="Jeffries C.D."/>
            <person name="Chain P."/>
            <person name="Rohde M."/>
            <person name="Goker M."/>
            <person name="Bristow J."/>
            <person name="Eisen J.A."/>
            <person name="Markowitz V."/>
            <person name="Hugenholtz P."/>
            <person name="Kyrpides N.C."/>
            <person name="Klenk H.P."/>
            <person name="Lapidus A."/>
        </authorList>
    </citation>
    <scope>NUCLEOTIDE SEQUENCE [LARGE SCALE GENOMIC DNA]</scope>
    <source>
        <strain evidence="2">ATCC 27377 / DSM 6068 / ICPB 4128</strain>
    </source>
</reference>
<name>D2R6Q0_PIRSD</name>
<evidence type="ECO:0000313" key="1">
    <source>
        <dbReference type="EMBL" id="ADB17350.1"/>
    </source>
</evidence>
<keyword evidence="2" id="KW-1185">Reference proteome</keyword>
<dbReference type="EMBL" id="CP001848">
    <property type="protein sequence ID" value="ADB17350.1"/>
    <property type="molecule type" value="Genomic_DNA"/>
</dbReference>
<sequence>MEPMPSIMRRKSIRNALQGFLGTYTSRNSDLGGYWLFGQLLVRKPSYQFSLMGWACHTNPIEETAWRLAISRFTDQVRKAKLSLKIVRQAVLEIDTNPEQVTGMRSGKTTSGHLVTVTIRCLLDNGQSYENQRTFFVAPHDPAYEIKRATNPDSLSP</sequence>
<protein>
    <submittedName>
        <fullName evidence="1">Uncharacterized protein</fullName>
    </submittedName>
</protein>
<dbReference type="KEGG" id="psl:Psta_2681"/>
<accession>D2R6Q0</accession>
<dbReference type="HOGENOM" id="CLU_1676230_0_0_0"/>